<feature type="region of interest" description="Disordered" evidence="1">
    <location>
        <begin position="65"/>
        <end position="87"/>
    </location>
</feature>
<evidence type="ECO:0000313" key="2">
    <source>
        <dbReference type="EMBL" id="CAA9507372.1"/>
    </source>
</evidence>
<evidence type="ECO:0000256" key="1">
    <source>
        <dbReference type="SAM" id="MobiDB-lite"/>
    </source>
</evidence>
<dbReference type="AlphaFoldDB" id="A0A6J4SWY1"/>
<proteinExistence type="predicted"/>
<accession>A0A6J4SWY1</accession>
<feature type="non-terminal residue" evidence="2">
    <location>
        <position position="1"/>
    </location>
</feature>
<sequence length="87" mass="9643">VSVQRARSRCFLHAHLDPAGDGPDTRERHRRRRPAVDLAALGTGHRHRSQGRLLVLHRSDRRCAHLPPAGDVGKAPRPAPAAARLRM</sequence>
<dbReference type="EMBL" id="CADCVP010000245">
    <property type="protein sequence ID" value="CAA9507372.1"/>
    <property type="molecule type" value="Genomic_DNA"/>
</dbReference>
<feature type="non-terminal residue" evidence="2">
    <location>
        <position position="87"/>
    </location>
</feature>
<organism evidence="2">
    <name type="scientific">uncultured Solirubrobacteraceae bacterium</name>
    <dbReference type="NCBI Taxonomy" id="1162706"/>
    <lineage>
        <taxon>Bacteria</taxon>
        <taxon>Bacillati</taxon>
        <taxon>Actinomycetota</taxon>
        <taxon>Thermoleophilia</taxon>
        <taxon>Solirubrobacterales</taxon>
        <taxon>Solirubrobacteraceae</taxon>
        <taxon>environmental samples</taxon>
    </lineage>
</organism>
<gene>
    <name evidence="2" type="ORF">AVDCRST_MAG69-2281</name>
</gene>
<reference evidence="2" key="1">
    <citation type="submission" date="2020-02" db="EMBL/GenBank/DDBJ databases">
        <authorList>
            <person name="Meier V. D."/>
        </authorList>
    </citation>
    <scope>NUCLEOTIDE SEQUENCE</scope>
    <source>
        <strain evidence="2">AVDCRST_MAG69</strain>
    </source>
</reference>
<name>A0A6J4SWY1_9ACTN</name>
<protein>
    <submittedName>
        <fullName evidence="2">Uncharacterized protein</fullName>
    </submittedName>
</protein>